<protein>
    <submittedName>
        <fullName evidence="4">Uncharacterized protein</fullName>
    </submittedName>
</protein>
<reference evidence="4 5" key="1">
    <citation type="submission" date="2024-08" db="EMBL/GenBank/DDBJ databases">
        <authorList>
            <person name="Cucini C."/>
            <person name="Frati F."/>
        </authorList>
    </citation>
    <scope>NUCLEOTIDE SEQUENCE [LARGE SCALE GENOMIC DNA]</scope>
</reference>
<feature type="compositionally biased region" description="Polar residues" evidence="2">
    <location>
        <begin position="986"/>
        <end position="1000"/>
    </location>
</feature>
<accession>A0ABP1QN16</accession>
<feature type="compositionally biased region" description="Pro residues" evidence="2">
    <location>
        <begin position="29"/>
        <end position="50"/>
    </location>
</feature>
<feature type="compositionally biased region" description="Low complexity" evidence="2">
    <location>
        <begin position="160"/>
        <end position="207"/>
    </location>
</feature>
<feature type="compositionally biased region" description="Polar residues" evidence="2">
    <location>
        <begin position="579"/>
        <end position="594"/>
    </location>
</feature>
<feature type="region of interest" description="Disordered" evidence="2">
    <location>
        <begin position="814"/>
        <end position="854"/>
    </location>
</feature>
<feature type="compositionally biased region" description="Low complexity" evidence="2">
    <location>
        <begin position="214"/>
        <end position="228"/>
    </location>
</feature>
<feature type="compositionally biased region" description="Polar residues" evidence="2">
    <location>
        <begin position="449"/>
        <end position="464"/>
    </location>
</feature>
<feature type="chain" id="PRO_5046885690" evidence="3">
    <location>
        <begin position="24"/>
        <end position="1830"/>
    </location>
</feature>
<evidence type="ECO:0000256" key="1">
    <source>
        <dbReference type="SAM" id="Coils"/>
    </source>
</evidence>
<feature type="compositionally biased region" description="Low complexity" evidence="2">
    <location>
        <begin position="1173"/>
        <end position="1278"/>
    </location>
</feature>
<evidence type="ECO:0000313" key="5">
    <source>
        <dbReference type="Proteomes" id="UP001642540"/>
    </source>
</evidence>
<feature type="compositionally biased region" description="Pro residues" evidence="2">
    <location>
        <begin position="136"/>
        <end position="145"/>
    </location>
</feature>
<feature type="region of interest" description="Disordered" evidence="2">
    <location>
        <begin position="1467"/>
        <end position="1518"/>
    </location>
</feature>
<feature type="region of interest" description="Disordered" evidence="2">
    <location>
        <begin position="26"/>
        <end position="595"/>
    </location>
</feature>
<dbReference type="Proteomes" id="UP001642540">
    <property type="component" value="Unassembled WGS sequence"/>
</dbReference>
<gene>
    <name evidence="4" type="ORF">ODALV1_LOCUS12998</name>
</gene>
<feature type="compositionally biased region" description="Polar residues" evidence="2">
    <location>
        <begin position="1101"/>
        <end position="1115"/>
    </location>
</feature>
<feature type="compositionally biased region" description="Polar residues" evidence="2">
    <location>
        <begin position="1600"/>
        <end position="1616"/>
    </location>
</feature>
<keyword evidence="5" id="KW-1185">Reference proteome</keyword>
<feature type="region of interest" description="Disordered" evidence="2">
    <location>
        <begin position="960"/>
        <end position="1001"/>
    </location>
</feature>
<feature type="compositionally biased region" description="Pro residues" evidence="2">
    <location>
        <begin position="1119"/>
        <end position="1141"/>
    </location>
</feature>
<feature type="region of interest" description="Disordered" evidence="2">
    <location>
        <begin position="1097"/>
        <end position="1293"/>
    </location>
</feature>
<feature type="compositionally biased region" description="Low complexity" evidence="2">
    <location>
        <begin position="1142"/>
        <end position="1154"/>
    </location>
</feature>
<name>A0ABP1QN16_9HEXA</name>
<feature type="compositionally biased region" description="Pro residues" evidence="2">
    <location>
        <begin position="381"/>
        <end position="390"/>
    </location>
</feature>
<feature type="region of interest" description="Disordered" evidence="2">
    <location>
        <begin position="1639"/>
        <end position="1669"/>
    </location>
</feature>
<feature type="compositionally biased region" description="Low complexity" evidence="2">
    <location>
        <begin position="1482"/>
        <end position="1518"/>
    </location>
</feature>
<comment type="caution">
    <text evidence="4">The sequence shown here is derived from an EMBL/GenBank/DDBJ whole genome shotgun (WGS) entry which is preliminary data.</text>
</comment>
<feature type="compositionally biased region" description="Low complexity" evidence="2">
    <location>
        <begin position="1590"/>
        <end position="1599"/>
    </location>
</feature>
<feature type="compositionally biased region" description="Basic and acidic residues" evidence="2">
    <location>
        <begin position="624"/>
        <end position="663"/>
    </location>
</feature>
<feature type="signal peptide" evidence="3">
    <location>
        <begin position="1"/>
        <end position="23"/>
    </location>
</feature>
<feature type="compositionally biased region" description="Basic residues" evidence="2">
    <location>
        <begin position="70"/>
        <end position="96"/>
    </location>
</feature>
<organism evidence="4 5">
    <name type="scientific">Orchesella dallaii</name>
    <dbReference type="NCBI Taxonomy" id="48710"/>
    <lineage>
        <taxon>Eukaryota</taxon>
        <taxon>Metazoa</taxon>
        <taxon>Ecdysozoa</taxon>
        <taxon>Arthropoda</taxon>
        <taxon>Hexapoda</taxon>
        <taxon>Collembola</taxon>
        <taxon>Entomobryomorpha</taxon>
        <taxon>Entomobryoidea</taxon>
        <taxon>Orchesellidae</taxon>
        <taxon>Orchesellinae</taxon>
        <taxon>Orchesella</taxon>
    </lineage>
</organism>
<keyword evidence="1" id="KW-0175">Coiled coil</keyword>
<feature type="compositionally biased region" description="Basic and acidic residues" evidence="2">
    <location>
        <begin position="719"/>
        <end position="731"/>
    </location>
</feature>
<evidence type="ECO:0000256" key="2">
    <source>
        <dbReference type="SAM" id="MobiDB-lite"/>
    </source>
</evidence>
<sequence>MGNFTHDILSIFLLSCLILHVASFQPNNRRPPNPPPNSRQPPPPGGPPGPQIRRQGLPHDGNPSQQPPISHRRIHGPPPPPKHRGRPPFPFPRRRPPPPPRNRGPPPRDGDRERRPPPPHQNHKYETPPKLSFHVPPAPVTTQPPPEEHEHRTPQESYIQQLNNFQTPQQQPQQSANPPHNQHNIQLHIQQFGAQNPSQPTFNNNNPNLPPQQIPSVQPNQFQNQQPPFAGPPSPQPNLFGGSPSPQPNLFQGSPPPPQNQFQGSPPPPPNQFQGSPPPQPNQFQGSPPPPPQFQGSPPSPPNQFQGQQLPPPQFNPQVNQQPNQNNNQFNQFNQPQNQNQNPNQQNVNEFAPPQQQTQFNQQFNTNQPQFPQQNNQEPQFQPPPPPPQYPQNFQQPIQMNESPTFGQVNPSGQPPSSNSPPILEYAPPPNTFSRVNPENDPKSKEQDNLNSIPKQTITFTVTPKPSKHGGTQLHFKISTPKPFKSTLKPVTNSKGYFKGSTYRPPVDKLNTKFKYPNYPETEYRVHDGEQRESIMSAEMEPPPRSQPESIKDVLMNNRHDLNSPPRPHPDDVDEYSGPNYSPNSGQRFSNPMPNENILIAGVNAGKKQVQERFDDYDNLQDGPRFEEDMPPKYVDRHLPYKDHDFRKENRGSYELQPHEYTPHHASQSIEEPFETFDRLKPNKHTHQHNPSIHIHEESLPGSGEKHHHHKFSQPDPLYHPEDDRSSSKEVDDFETPPNRYESFPGDFSGSGEKKHRGKVSEKHSDESRKKSTAEELLAALGLSTNPLVSMPNSDYPIDIPTKYSVSSWEKKFGSSSGERVDLENKRKHHGGTSSGGEPMGLLEYLNQKNENENRATEPLYSLPDRQIGGSAENSFVVKGSMKTSKGDTPKAPSNNVIVGRPIPQFEGTEPRVHSHPHVHHPHEHATGQESYIFEKLHNQNVEQNTPVPLINTGLYGPSVPPPFTDPGTFTNSPPSIPTPPPVIQHSGSSLQQKPSSPGQESYLYQKIHGEPLAFGPTPPSPHSIEEPNQGLYGAPLPHMQTGLYASGSEQIAAASAAAPSSGLVYSNGKINAPGGVLLPYGMNNAAQSRVSEPVIYNPNAGANQPVPQGIQSLYPQSPQLPPQPQFPPPVQQPQNVPPPNQVQNQPPLHNPQNIHFQTPHHQLPASPPNPQLPQQQNPPQHAQQQPNPLAQQPPQQQSNPHGQQPPQQNQNGQQPNTQQQFQQYQQSQQGQVFQQASNPLPSSPLLQQQQQAQHFQQQLQQQASQLHPQVQQPPQQQNVFGTNPNEPIDRIAGIPNFSSEQISHPQNIHQQQLHNQQQLQHQQQAQQIQQQQQQIQHQQQQLQQQTQQLSYGSQMLQYGSNNQNVFQSYADAQSAASNGQIQSVTGRYGAPYPVYVTEPDPIIEIIVQDSNMSLPALPTYAPPPTQPPTPEPVHVFYVKYSQNNNSLDNYYAGSAPHVQLEQPISSIPVRGPDRNGMLPVDDTNNPPQPQLQPQIQDNIPSSSKQQESTQSPPTTTTLRTIIRPDRNEFQHPSSNQQGNLVVSFDNPAVEEQIFANYTNDNSQNYAQQIQQLQAQAQVHLQAHQQAQAEAQAHALADQTQNQNQQFSPDSYYVNDQASYPGFNKRLGLQELASLLESTPQDQLENQQQNQQQNQDQQNNPPPLYQYVENNQNSKHHNLPEDVPEELRNQLVQSGILGNADVQVINYSENLFKELGELPPEALAAYQAHTTSDNPNPSDQLWSGSQVSLGATHLSDLLPQSRSIRSVLVIKNSLRPKRGGRQRRVVLLITDKNDVLLYRPKDKSIRRIGDTSNPVISRAINHTHHRMEKV</sequence>
<feature type="region of interest" description="Disordered" evidence="2">
    <location>
        <begin position="880"/>
        <end position="925"/>
    </location>
</feature>
<feature type="coiled-coil region" evidence="1">
    <location>
        <begin position="1315"/>
        <end position="1349"/>
    </location>
</feature>
<feature type="compositionally biased region" description="Basic and acidic residues" evidence="2">
    <location>
        <begin position="814"/>
        <end position="825"/>
    </location>
</feature>
<feature type="compositionally biased region" description="Basic and acidic residues" evidence="2">
    <location>
        <begin position="522"/>
        <end position="533"/>
    </location>
</feature>
<feature type="compositionally biased region" description="Basic and acidic residues" evidence="2">
    <location>
        <begin position="759"/>
        <end position="773"/>
    </location>
</feature>
<feature type="region of interest" description="Disordered" evidence="2">
    <location>
        <begin position="1590"/>
        <end position="1616"/>
    </location>
</feature>
<feature type="compositionally biased region" description="Low complexity" evidence="2">
    <location>
        <begin position="407"/>
        <end position="422"/>
    </location>
</feature>
<feature type="region of interest" description="Disordered" evidence="2">
    <location>
        <begin position="610"/>
        <end position="773"/>
    </location>
</feature>
<evidence type="ECO:0000313" key="4">
    <source>
        <dbReference type="EMBL" id="CAL8108496.1"/>
    </source>
</evidence>
<feature type="compositionally biased region" description="Low complexity" evidence="2">
    <location>
        <begin position="1640"/>
        <end position="1659"/>
    </location>
</feature>
<feature type="region of interest" description="Disordered" evidence="2">
    <location>
        <begin position="1011"/>
        <end position="1030"/>
    </location>
</feature>
<feature type="compositionally biased region" description="Basic and acidic residues" evidence="2">
    <location>
        <begin position="106"/>
        <end position="116"/>
    </location>
</feature>
<feature type="compositionally biased region" description="Pro residues" evidence="2">
    <location>
        <begin position="254"/>
        <end position="302"/>
    </location>
</feature>
<feature type="compositionally biased region" description="Basic and acidic residues" evidence="2">
    <location>
        <begin position="438"/>
        <end position="448"/>
    </location>
</feature>
<feature type="compositionally biased region" description="Basic residues" evidence="2">
    <location>
        <begin position="914"/>
        <end position="923"/>
    </location>
</feature>
<feature type="compositionally biased region" description="Low complexity" evidence="2">
    <location>
        <begin position="316"/>
        <end position="380"/>
    </location>
</feature>
<evidence type="ECO:0000256" key="3">
    <source>
        <dbReference type="SAM" id="SignalP"/>
    </source>
</evidence>
<dbReference type="EMBL" id="CAXLJM020000040">
    <property type="protein sequence ID" value="CAL8108496.1"/>
    <property type="molecule type" value="Genomic_DNA"/>
</dbReference>
<proteinExistence type="predicted"/>
<keyword evidence="3" id="KW-0732">Signal</keyword>